<dbReference type="EMBL" id="AP027272">
    <property type="protein sequence ID" value="BDX05683.1"/>
    <property type="molecule type" value="Genomic_DNA"/>
</dbReference>
<name>A0AA48HTR0_9ALTE</name>
<sequence length="210" mass="24666">MNWIEMENWPRKRHFDMFQRVDMPHFSITADVEVTQSLAFCKQRNISSSTLMLYLISRTANEIENMLYRIRADKVCIHTSVDPAFTVLADDELYYHCRVRYQKDFLAFCEDVKAQSALAKQDKTLHTEKQDDVIYLSCLPWVAFTGNSHAMHFSPVDSVPRYYWGKYHQRDGKMMMPFSVQVHHGLADGLHVGRQFDAMQRYLSEPESIL</sequence>
<dbReference type="GO" id="GO:0008811">
    <property type="term" value="F:chloramphenicol O-acetyltransferase activity"/>
    <property type="evidence" value="ECO:0007669"/>
    <property type="project" value="InterPro"/>
</dbReference>
<evidence type="ECO:0000256" key="1">
    <source>
        <dbReference type="PIRSR" id="PIRSR000440-1"/>
    </source>
</evidence>
<keyword evidence="3" id="KW-1185">Reference proteome</keyword>
<dbReference type="PANTHER" id="PTHR38474:SF1">
    <property type="entry name" value="SLR0299 PROTEIN"/>
    <property type="match status" value="1"/>
</dbReference>
<dbReference type="PIRSF" id="PIRSF000440">
    <property type="entry name" value="CAT"/>
    <property type="match status" value="1"/>
</dbReference>
<reference evidence="2" key="1">
    <citation type="submission" date="2023-01" db="EMBL/GenBank/DDBJ databases">
        <title>Complete genome sequence of Planctobacterium marinum strain Dej080120_11.</title>
        <authorList>
            <person name="Ueki S."/>
            <person name="Maruyama F."/>
        </authorList>
    </citation>
    <scope>NUCLEOTIDE SEQUENCE</scope>
    <source>
        <strain evidence="2">Dej080120_11</strain>
    </source>
</reference>
<dbReference type="KEGG" id="pmaw:MACH26_12040"/>
<dbReference type="Pfam" id="PF00302">
    <property type="entry name" value="CAT"/>
    <property type="match status" value="1"/>
</dbReference>
<dbReference type="SUPFAM" id="SSF52777">
    <property type="entry name" value="CoA-dependent acyltransferases"/>
    <property type="match status" value="1"/>
</dbReference>
<dbReference type="PANTHER" id="PTHR38474">
    <property type="entry name" value="SLR0299 PROTEIN"/>
    <property type="match status" value="1"/>
</dbReference>
<dbReference type="AlphaFoldDB" id="A0AA48HTR0"/>
<evidence type="ECO:0000313" key="3">
    <source>
        <dbReference type="Proteomes" id="UP001333710"/>
    </source>
</evidence>
<dbReference type="RefSeq" id="WP_338291671.1">
    <property type="nucleotide sequence ID" value="NZ_AP027272.1"/>
</dbReference>
<dbReference type="InterPro" id="IPR023213">
    <property type="entry name" value="CAT-like_dom_sf"/>
</dbReference>
<feature type="active site" description="Proton acceptor" evidence="1">
    <location>
        <position position="184"/>
    </location>
</feature>
<dbReference type="SMART" id="SM01059">
    <property type="entry name" value="CAT"/>
    <property type="match status" value="1"/>
</dbReference>
<evidence type="ECO:0000313" key="2">
    <source>
        <dbReference type="EMBL" id="BDX05683.1"/>
    </source>
</evidence>
<proteinExistence type="predicted"/>
<dbReference type="InterPro" id="IPR001707">
    <property type="entry name" value="Cmp_AcTrfase"/>
</dbReference>
<gene>
    <name evidence="2" type="ORF">MACH26_12040</name>
</gene>
<organism evidence="2 3">
    <name type="scientific">Planctobacterium marinum</name>
    <dbReference type="NCBI Taxonomy" id="1631968"/>
    <lineage>
        <taxon>Bacteria</taxon>
        <taxon>Pseudomonadati</taxon>
        <taxon>Pseudomonadota</taxon>
        <taxon>Gammaproteobacteria</taxon>
        <taxon>Alteromonadales</taxon>
        <taxon>Alteromonadaceae</taxon>
        <taxon>Planctobacterium</taxon>
    </lineage>
</organism>
<accession>A0AA48HTR0</accession>
<protein>
    <submittedName>
        <fullName evidence="2">Chloramphenicol acetyltransferase</fullName>
    </submittedName>
</protein>
<dbReference type="Gene3D" id="3.30.559.10">
    <property type="entry name" value="Chloramphenicol acetyltransferase-like domain"/>
    <property type="match status" value="1"/>
</dbReference>
<dbReference type="Proteomes" id="UP001333710">
    <property type="component" value="Chromosome"/>
</dbReference>